<reference evidence="4" key="1">
    <citation type="submission" date="2015-11" db="EMBL/GenBank/DDBJ databases">
        <authorList>
            <person name="Blom J."/>
        </authorList>
    </citation>
    <scope>NUCLEOTIDE SEQUENCE [LARGE SCALE GENOMIC DNA]</scope>
    <source>
        <plasmid evidence="4">pEM01</plasmid>
    </source>
</reference>
<dbReference type="OrthoDB" id="5292463at2"/>
<comment type="similarity">
    <text evidence="1">Belongs to the UbiT family.</text>
</comment>
<evidence type="ECO:0000256" key="1">
    <source>
        <dbReference type="HAMAP-Rule" id="MF_02231"/>
    </source>
</evidence>
<proteinExistence type="inferred from homology"/>
<dbReference type="HAMAP" id="MF_02231">
    <property type="entry name" value="UbiT"/>
    <property type="match status" value="1"/>
</dbReference>
<accession>A0A0U5EE50</accession>
<dbReference type="Proteomes" id="UP000059419">
    <property type="component" value="Plasmid pEM01"/>
</dbReference>
<dbReference type="SUPFAM" id="SSF55718">
    <property type="entry name" value="SCP-like"/>
    <property type="match status" value="1"/>
</dbReference>
<dbReference type="InterPro" id="IPR036527">
    <property type="entry name" value="SCP2_sterol-bd_dom_sf"/>
</dbReference>
<dbReference type="RefSeq" id="WP_067435906.1">
    <property type="nucleotide sequence ID" value="NZ_LN907828.1"/>
</dbReference>
<comment type="pathway">
    <text evidence="1">Cofactor biosynthesis; ubiquinone biosynthesis.</text>
</comment>
<dbReference type="Gene3D" id="3.30.1050.10">
    <property type="entry name" value="SCP2 sterol-binding domain"/>
    <property type="match status" value="1"/>
</dbReference>
<feature type="domain" description="SCP2" evidence="2">
    <location>
        <begin position="36"/>
        <end position="133"/>
    </location>
</feature>
<dbReference type="KEGG" id="ege:EM595_p0121"/>
<geneLocation type="plasmid" evidence="4">
    <name>pEM01</name>
</geneLocation>
<keyword evidence="4" id="KW-1185">Reference proteome</keyword>
<protein>
    <recommendedName>
        <fullName evidence="1">Ubiquinone biosynthesis accessory factor UbiT</fullName>
    </recommendedName>
</protein>
<evidence type="ECO:0000259" key="2">
    <source>
        <dbReference type="Pfam" id="PF02036"/>
    </source>
</evidence>
<dbReference type="GO" id="GO:0006744">
    <property type="term" value="P:ubiquinone biosynthetic process"/>
    <property type="evidence" value="ECO:0007669"/>
    <property type="project" value="UniProtKB-UniRule"/>
</dbReference>
<dbReference type="InterPro" id="IPR003033">
    <property type="entry name" value="SCP2_sterol-bd_dom"/>
</dbReference>
<evidence type="ECO:0000313" key="4">
    <source>
        <dbReference type="Proteomes" id="UP000059419"/>
    </source>
</evidence>
<dbReference type="Pfam" id="PF02036">
    <property type="entry name" value="SCP2"/>
    <property type="match status" value="1"/>
</dbReference>
<dbReference type="EMBL" id="LN907828">
    <property type="protein sequence ID" value="CUU25821.1"/>
    <property type="molecule type" value="Genomic_DNA"/>
</dbReference>
<comment type="function">
    <text evidence="1">Required for O(2)-independent ubiquinone (coenzyme Q) biosynthesis. Likely functions as an accessory factor.</text>
</comment>
<dbReference type="PATRIC" id="fig|1619313.3.peg.3723"/>
<organism evidence="3 4">
    <name type="scientific">Duffyella gerundensis</name>
    <dbReference type="NCBI Taxonomy" id="1619313"/>
    <lineage>
        <taxon>Bacteria</taxon>
        <taxon>Pseudomonadati</taxon>
        <taxon>Pseudomonadota</taxon>
        <taxon>Gammaproteobacteria</taxon>
        <taxon>Enterobacterales</taxon>
        <taxon>Erwiniaceae</taxon>
        <taxon>Duffyella</taxon>
    </lineage>
</organism>
<dbReference type="PIRSF" id="PIRSF025550">
    <property type="entry name" value="UCP025550_lpd_carrier"/>
    <property type="match status" value="1"/>
</dbReference>
<evidence type="ECO:0000313" key="3">
    <source>
        <dbReference type="EMBL" id="CUU25821.1"/>
    </source>
</evidence>
<dbReference type="UniPathway" id="UPA00232"/>
<gene>
    <name evidence="3" type="primary">yhbT</name>
    <name evidence="1" type="synonym">ubiT</name>
    <name evidence="3" type="ORF">EM595_p0121</name>
</gene>
<dbReference type="AlphaFoldDB" id="A0A0U5EE50"/>
<dbReference type="InterPro" id="IPR016830">
    <property type="entry name" value="UbiT"/>
</dbReference>
<sequence length="176" mass="19709">MLKRLQNLCVQNGPALVGLPVALTPFPLRKRMLEQLLNAQFRQALAEGDLDFLQDHFLGIDILDMGLRWVTTLQQGQLSVMARDDADVWFRGNANDLLLVAARKADPDMLFFQRRLAIEGDTELGLEVKNLMDAMEFDAMPRPLLNAMQQLATWVEAARTMPSTDGSSGRKSTPLI</sequence>
<name>A0A0U5EE50_9GAMM</name>
<keyword evidence="1" id="KW-0831">Ubiquinone biosynthesis</keyword>